<name>A0A813U1X9_9BILA</name>
<dbReference type="EMBL" id="CAJNOT010000074">
    <property type="protein sequence ID" value="CAF0821569.1"/>
    <property type="molecule type" value="Genomic_DNA"/>
</dbReference>
<organism evidence="2 3">
    <name type="scientific">Rotaria sordida</name>
    <dbReference type="NCBI Taxonomy" id="392033"/>
    <lineage>
        <taxon>Eukaryota</taxon>
        <taxon>Metazoa</taxon>
        <taxon>Spiralia</taxon>
        <taxon>Gnathifera</taxon>
        <taxon>Rotifera</taxon>
        <taxon>Eurotatoria</taxon>
        <taxon>Bdelloidea</taxon>
        <taxon>Philodinida</taxon>
        <taxon>Philodinidae</taxon>
        <taxon>Rotaria</taxon>
    </lineage>
</organism>
<evidence type="ECO:0000313" key="2">
    <source>
        <dbReference type="EMBL" id="CAF0821569.1"/>
    </source>
</evidence>
<dbReference type="SUPFAM" id="SSF53098">
    <property type="entry name" value="Ribonuclease H-like"/>
    <property type="match status" value="1"/>
</dbReference>
<comment type="caution">
    <text evidence="2">The sequence shown here is derived from an EMBL/GenBank/DDBJ whole genome shotgun (WGS) entry which is preliminary data.</text>
</comment>
<reference evidence="2" key="1">
    <citation type="submission" date="2021-02" db="EMBL/GenBank/DDBJ databases">
        <authorList>
            <person name="Nowell W R."/>
        </authorList>
    </citation>
    <scope>NUCLEOTIDE SEQUENCE</scope>
</reference>
<dbReference type="GO" id="GO:0005634">
    <property type="term" value="C:nucleus"/>
    <property type="evidence" value="ECO:0007669"/>
    <property type="project" value="TreeGrafter"/>
</dbReference>
<evidence type="ECO:0000259" key="1">
    <source>
        <dbReference type="Pfam" id="PF10683"/>
    </source>
</evidence>
<dbReference type="GO" id="GO:0006357">
    <property type="term" value="P:regulation of transcription by RNA polymerase II"/>
    <property type="evidence" value="ECO:0007669"/>
    <property type="project" value="TreeGrafter"/>
</dbReference>
<dbReference type="InterPro" id="IPR018473">
    <property type="entry name" value="Hermes_transposase_DNA-db"/>
</dbReference>
<gene>
    <name evidence="2" type="ORF">ZHD862_LOCUS3411</name>
</gene>
<protein>
    <recommendedName>
        <fullName evidence="1">Hermes trasposase DNA-binding domain-containing protein</fullName>
    </recommendedName>
</protein>
<dbReference type="Pfam" id="PF10683">
    <property type="entry name" value="DBD_Tnp_Hermes"/>
    <property type="match status" value="1"/>
</dbReference>
<dbReference type="InterPro" id="IPR052717">
    <property type="entry name" value="Vacuolar_transposase_reg"/>
</dbReference>
<dbReference type="PANTHER" id="PTHR46169">
    <property type="entry name" value="DNA REPLICATION-RELATED ELEMENT FACTOR, ISOFORM A"/>
    <property type="match status" value="1"/>
</dbReference>
<sequence>MDDSDQVYDDEMAILNNNATTTSSISINYKPHAISLFLKNNPKEWLIQEKKKNINVKYSDVWNVFGEPSKINESGVYIIIEGFASCLKCYKTYIKKKDTGTNPLRNHSCFKKYMLEKKQHEQLKNMTSQATTSLITSSSSSTCNFKFNPLSKYGLVIKSTKLTSDEKNKIKEATVQWLCQSMRPFSIVNDIGLRNVIQHTISLGAKYGNIDVNSILPGRAAVTEHSKIMTNIHRENLKSNFAELQMSKSLTIIPDLWSDKFNTSSYLGITCNTVDSDFSHSSFDLAMYKYTEIDKKAENIASAMDKALLPFDINLSNTNVMCDRGSNFVKCFKYYDPLHCYAHRLNNVIKKCFFQNQKKRTTDASASNYITPATTVAVNDILNSSNDEDSCDEADDEYVPSIKLKSKRKSNINTSRTRKTNSSMLAVDHMKLNVSELPIEAREYLIKLKEAGLNDEIKSMASVSLKQSTSVRWLSLINSLQSLHRAYKATKKVLQKHDRRIYINPDDLKCGSA</sequence>
<dbReference type="AlphaFoldDB" id="A0A813U1X9"/>
<feature type="domain" description="Hermes trasposase DNA-binding" evidence="1">
    <location>
        <begin position="163"/>
        <end position="218"/>
    </location>
</feature>
<dbReference type="PANTHER" id="PTHR46169:SF17">
    <property type="entry name" value="HAT C-TERMINAL DIMERISATION DOMAIN-CONTAINING PROTEIN"/>
    <property type="match status" value="1"/>
</dbReference>
<dbReference type="Gene3D" id="1.10.10.1070">
    <property type="entry name" value="Zinc finger, BED domain-containing"/>
    <property type="match status" value="1"/>
</dbReference>
<proteinExistence type="predicted"/>
<evidence type="ECO:0000313" key="3">
    <source>
        <dbReference type="Proteomes" id="UP000663864"/>
    </source>
</evidence>
<dbReference type="SUPFAM" id="SSF140996">
    <property type="entry name" value="Hermes dimerisation domain"/>
    <property type="match status" value="1"/>
</dbReference>
<dbReference type="Proteomes" id="UP000663864">
    <property type="component" value="Unassembled WGS sequence"/>
</dbReference>
<accession>A0A813U1X9</accession>
<dbReference type="InterPro" id="IPR012337">
    <property type="entry name" value="RNaseH-like_sf"/>
</dbReference>